<dbReference type="GO" id="GO:0003700">
    <property type="term" value="F:DNA-binding transcription factor activity"/>
    <property type="evidence" value="ECO:0007669"/>
    <property type="project" value="TreeGrafter"/>
</dbReference>
<dbReference type="Gene3D" id="1.10.357.10">
    <property type="entry name" value="Tetracycline Repressor, domain 2"/>
    <property type="match status" value="2"/>
</dbReference>
<gene>
    <name evidence="5" type="ORF">EDD60_10338</name>
</gene>
<sequence>MDKTRQKIIDATMNLIMEKGYASMTTKDIAKYARVNESTLFRKFKNKKDIVLCAMEENWHPHLSSDDFYPISGDLYHDLCHFACVYMSKVTPQFVKISIGLRSPELFDDTAEGIMKVPQVFKEVLIQYFLEMQKLDKIIQTDIESLAVAFLSMMFGFVFLKASFDNQLMTVSQESYIKNSVAVFVKGIEKV</sequence>
<feature type="DNA-binding region" description="H-T-H motif" evidence="2">
    <location>
        <begin position="25"/>
        <end position="44"/>
    </location>
</feature>
<dbReference type="InterPro" id="IPR001647">
    <property type="entry name" value="HTH_TetR"/>
</dbReference>
<dbReference type="PANTHER" id="PTHR30055">
    <property type="entry name" value="HTH-TYPE TRANSCRIPTIONAL REGULATOR RUTR"/>
    <property type="match status" value="1"/>
</dbReference>
<dbReference type="InterPro" id="IPR009057">
    <property type="entry name" value="Homeodomain-like_sf"/>
</dbReference>
<keyword evidence="6" id="KW-1185">Reference proteome</keyword>
<dbReference type="PANTHER" id="PTHR30055:SF226">
    <property type="entry name" value="HTH-TYPE TRANSCRIPTIONAL REGULATOR PKSA"/>
    <property type="match status" value="1"/>
</dbReference>
<feature type="domain" description="HTH tetR-type" evidence="4">
    <location>
        <begin position="2"/>
        <end position="62"/>
    </location>
</feature>
<feature type="transmembrane region" description="Helical" evidence="3">
    <location>
        <begin position="143"/>
        <end position="164"/>
    </location>
</feature>
<dbReference type="PROSITE" id="PS50977">
    <property type="entry name" value="HTH_TETR_2"/>
    <property type="match status" value="1"/>
</dbReference>
<dbReference type="RefSeq" id="WP_066448142.1">
    <property type="nucleotide sequence ID" value="NZ_JANKBF010000001.1"/>
</dbReference>
<protein>
    <submittedName>
        <fullName evidence="5">TetR family transcriptional regulator</fullName>
    </submittedName>
</protein>
<keyword evidence="3" id="KW-0472">Membrane</keyword>
<evidence type="ECO:0000256" key="2">
    <source>
        <dbReference type="PROSITE-ProRule" id="PRU00335"/>
    </source>
</evidence>
<dbReference type="PRINTS" id="PR00455">
    <property type="entry name" value="HTHTETR"/>
</dbReference>
<dbReference type="Proteomes" id="UP000295515">
    <property type="component" value="Unassembled WGS sequence"/>
</dbReference>
<proteinExistence type="predicted"/>
<dbReference type="AlphaFoldDB" id="A0A4R3ZA60"/>
<dbReference type="InterPro" id="IPR050109">
    <property type="entry name" value="HTH-type_TetR-like_transc_reg"/>
</dbReference>
<keyword evidence="3" id="KW-1133">Transmembrane helix</keyword>
<accession>A0A4R3ZA60</accession>
<keyword evidence="3" id="KW-0812">Transmembrane</keyword>
<dbReference type="Pfam" id="PF00440">
    <property type="entry name" value="TetR_N"/>
    <property type="match status" value="1"/>
</dbReference>
<evidence type="ECO:0000313" key="5">
    <source>
        <dbReference type="EMBL" id="TCW01586.1"/>
    </source>
</evidence>
<comment type="caution">
    <text evidence="5">The sequence shown here is derived from an EMBL/GenBank/DDBJ whole genome shotgun (WGS) entry which is preliminary data.</text>
</comment>
<evidence type="ECO:0000259" key="4">
    <source>
        <dbReference type="PROSITE" id="PS50977"/>
    </source>
</evidence>
<organism evidence="5 6">
    <name type="scientific">Longibaculum muris</name>
    <dbReference type="NCBI Taxonomy" id="1796628"/>
    <lineage>
        <taxon>Bacteria</taxon>
        <taxon>Bacillati</taxon>
        <taxon>Bacillota</taxon>
        <taxon>Erysipelotrichia</taxon>
        <taxon>Erysipelotrichales</taxon>
        <taxon>Coprobacillaceae</taxon>
        <taxon>Longibaculum</taxon>
    </lineage>
</organism>
<reference evidence="5 6" key="1">
    <citation type="submission" date="2019-03" db="EMBL/GenBank/DDBJ databases">
        <title>Genomic Encyclopedia of Type Strains, Phase IV (KMG-IV): sequencing the most valuable type-strain genomes for metagenomic binning, comparative biology and taxonomic classification.</title>
        <authorList>
            <person name="Goeker M."/>
        </authorList>
    </citation>
    <scope>NUCLEOTIDE SEQUENCE [LARGE SCALE GENOMIC DNA]</scope>
    <source>
        <strain evidence="5 6">DSM 29487</strain>
    </source>
</reference>
<dbReference type="EMBL" id="SMCQ01000003">
    <property type="protein sequence ID" value="TCW01586.1"/>
    <property type="molecule type" value="Genomic_DNA"/>
</dbReference>
<evidence type="ECO:0000256" key="3">
    <source>
        <dbReference type="SAM" id="Phobius"/>
    </source>
</evidence>
<dbReference type="GO" id="GO:0000976">
    <property type="term" value="F:transcription cis-regulatory region binding"/>
    <property type="evidence" value="ECO:0007669"/>
    <property type="project" value="TreeGrafter"/>
</dbReference>
<dbReference type="GeneID" id="98914527"/>
<dbReference type="SUPFAM" id="SSF46689">
    <property type="entry name" value="Homeodomain-like"/>
    <property type="match status" value="1"/>
</dbReference>
<name>A0A4R3ZA60_9FIRM</name>
<evidence type="ECO:0000256" key="1">
    <source>
        <dbReference type="ARBA" id="ARBA00023125"/>
    </source>
</evidence>
<evidence type="ECO:0000313" key="6">
    <source>
        <dbReference type="Proteomes" id="UP000295515"/>
    </source>
</evidence>
<keyword evidence="1 2" id="KW-0238">DNA-binding</keyword>